<protein>
    <submittedName>
        <fullName evidence="1">Uncharacterized protein</fullName>
    </submittedName>
</protein>
<proteinExistence type="predicted"/>
<name>A0A1E3HWG0_9TREE</name>
<dbReference type="AlphaFoldDB" id="A0A1E3HWG0"/>
<dbReference type="RefSeq" id="XP_018995215.1">
    <property type="nucleotide sequence ID" value="XM_019136546.1"/>
</dbReference>
<dbReference type="Pfam" id="PF01042">
    <property type="entry name" value="Ribonuc_L-PSP"/>
    <property type="match status" value="1"/>
</dbReference>
<dbReference type="PANTHER" id="PTHR11803">
    <property type="entry name" value="2-IMINOBUTANOATE/2-IMINOPROPANOATE DEAMINASE RIDA"/>
    <property type="match status" value="1"/>
</dbReference>
<dbReference type="GO" id="GO:0019239">
    <property type="term" value="F:deaminase activity"/>
    <property type="evidence" value="ECO:0007669"/>
    <property type="project" value="TreeGrafter"/>
</dbReference>
<dbReference type="CDD" id="cd00448">
    <property type="entry name" value="YjgF_YER057c_UK114_family"/>
    <property type="match status" value="1"/>
</dbReference>
<reference evidence="1 2" key="1">
    <citation type="submission" date="2016-06" db="EMBL/GenBank/DDBJ databases">
        <title>Evolution of pathogenesis and genome organization in the Tremellales.</title>
        <authorList>
            <person name="Cuomo C."/>
            <person name="Litvintseva A."/>
            <person name="Heitman J."/>
            <person name="Chen Y."/>
            <person name="Sun S."/>
            <person name="Springer D."/>
            <person name="Dromer F."/>
            <person name="Young S."/>
            <person name="Zeng Q."/>
            <person name="Chapman S."/>
            <person name="Gujja S."/>
            <person name="Saif S."/>
            <person name="Birren B."/>
        </authorList>
    </citation>
    <scope>NUCLEOTIDE SEQUENCE [LARGE SCALE GENOMIC DNA]</scope>
    <source>
        <strain evidence="1 2">CBS 6039</strain>
    </source>
</reference>
<evidence type="ECO:0000313" key="2">
    <source>
        <dbReference type="Proteomes" id="UP000094065"/>
    </source>
</evidence>
<sequence length="120" mass="12505">MSTKQIISSEKYPLKPHNSPAVKVPGLIFASGQVGTGDIETATKQSVAALKDVLELAGSSLSAIVKLNIFLADMNDMVAMNDVIVPLLPEGPKPARTCIQAGKLPGGPTARIEIEAIAQV</sequence>
<dbReference type="GO" id="GO:0005739">
    <property type="term" value="C:mitochondrion"/>
    <property type="evidence" value="ECO:0007669"/>
    <property type="project" value="TreeGrafter"/>
</dbReference>
<dbReference type="SUPFAM" id="SSF55298">
    <property type="entry name" value="YjgF-like"/>
    <property type="match status" value="1"/>
</dbReference>
<dbReference type="InterPro" id="IPR006175">
    <property type="entry name" value="YjgF/YER057c/UK114"/>
</dbReference>
<evidence type="ECO:0000313" key="1">
    <source>
        <dbReference type="EMBL" id="ODN80649.1"/>
    </source>
</evidence>
<keyword evidence="2" id="KW-1185">Reference proteome</keyword>
<gene>
    <name evidence="1" type="ORF">L202_02829</name>
</gene>
<dbReference type="Gene3D" id="3.30.1330.40">
    <property type="entry name" value="RutC-like"/>
    <property type="match status" value="1"/>
</dbReference>
<dbReference type="PANTHER" id="PTHR11803:SF12">
    <property type="entry name" value="TRANSLATION INITIATION INHIBITOR"/>
    <property type="match status" value="1"/>
</dbReference>
<dbReference type="EMBL" id="AWGJ01000004">
    <property type="protein sequence ID" value="ODN80649.1"/>
    <property type="molecule type" value="Genomic_DNA"/>
</dbReference>
<dbReference type="InterPro" id="IPR035959">
    <property type="entry name" value="RutC-like_sf"/>
</dbReference>
<dbReference type="GO" id="GO:0005829">
    <property type="term" value="C:cytosol"/>
    <property type="evidence" value="ECO:0007669"/>
    <property type="project" value="TreeGrafter"/>
</dbReference>
<dbReference type="GeneID" id="30154138"/>
<dbReference type="STRING" id="1295533.A0A1E3HWG0"/>
<organism evidence="1 2">
    <name type="scientific">Cryptococcus amylolentus CBS 6039</name>
    <dbReference type="NCBI Taxonomy" id="1295533"/>
    <lineage>
        <taxon>Eukaryota</taxon>
        <taxon>Fungi</taxon>
        <taxon>Dikarya</taxon>
        <taxon>Basidiomycota</taxon>
        <taxon>Agaricomycotina</taxon>
        <taxon>Tremellomycetes</taxon>
        <taxon>Tremellales</taxon>
        <taxon>Cryptococcaceae</taxon>
        <taxon>Cryptococcus</taxon>
    </lineage>
</organism>
<dbReference type="OrthoDB" id="2574365at2759"/>
<comment type="caution">
    <text evidence="1">The sequence shown here is derived from an EMBL/GenBank/DDBJ whole genome shotgun (WGS) entry which is preliminary data.</text>
</comment>
<accession>A0A1E3HWG0</accession>
<dbReference type="Proteomes" id="UP000094065">
    <property type="component" value="Unassembled WGS sequence"/>
</dbReference>